<evidence type="ECO:0000313" key="2">
    <source>
        <dbReference type="Proteomes" id="UP000186817"/>
    </source>
</evidence>
<dbReference type="EMBL" id="LSRX01007429">
    <property type="protein sequence ID" value="OLP72223.1"/>
    <property type="molecule type" value="Genomic_DNA"/>
</dbReference>
<keyword evidence="2" id="KW-1185">Reference proteome</keyword>
<dbReference type="Proteomes" id="UP000186817">
    <property type="component" value="Unassembled WGS sequence"/>
</dbReference>
<name>A0A1Q9BQ40_SYMMI</name>
<accession>A0A1Q9BQ40</accession>
<sequence length="284" mass="33327">MVRCPAHGAIALMGTYEILLVSDRDLSTIFQADAVLWNGPVGSLMNIQEMPQAEQERFNSRHRGASRPVDTTEPYFDCPRFADFVRERADGMIVTAWYENEIYDNRSLLNPDDLAERTGLYVLDISNRTIQRLEIDKCYEYSLRQEFVSADPTGRWALRQNFKQIPHQNASLAADLFNSLRGKRKAYRHPDLRNDGKDRFLMSFELWDLQSGDLVRDLEVFWLEIADAAEAKRWMQASAMLAHLDKPFYRHQPEDLTQPPGRLFQMFFKKLEETFKRQHWLWQS</sequence>
<feature type="non-terminal residue" evidence="1">
    <location>
        <position position="284"/>
    </location>
</feature>
<evidence type="ECO:0000313" key="1">
    <source>
        <dbReference type="EMBL" id="OLP72223.1"/>
    </source>
</evidence>
<dbReference type="AlphaFoldDB" id="A0A1Q9BQ40"/>
<protein>
    <submittedName>
        <fullName evidence="1">Uncharacterized protein</fullName>
    </submittedName>
</protein>
<organism evidence="1 2">
    <name type="scientific">Symbiodinium microadriaticum</name>
    <name type="common">Dinoflagellate</name>
    <name type="synonym">Zooxanthella microadriatica</name>
    <dbReference type="NCBI Taxonomy" id="2951"/>
    <lineage>
        <taxon>Eukaryota</taxon>
        <taxon>Sar</taxon>
        <taxon>Alveolata</taxon>
        <taxon>Dinophyceae</taxon>
        <taxon>Suessiales</taxon>
        <taxon>Symbiodiniaceae</taxon>
        <taxon>Symbiodinium</taxon>
    </lineage>
</organism>
<reference evidence="1 2" key="1">
    <citation type="submission" date="2016-02" db="EMBL/GenBank/DDBJ databases">
        <title>Genome analysis of coral dinoflagellate symbionts highlights evolutionary adaptations to a symbiotic lifestyle.</title>
        <authorList>
            <person name="Aranda M."/>
            <person name="Li Y."/>
            <person name="Liew Y.J."/>
            <person name="Baumgarten S."/>
            <person name="Simakov O."/>
            <person name="Wilson M."/>
            <person name="Piel J."/>
            <person name="Ashoor H."/>
            <person name="Bougouffa S."/>
            <person name="Bajic V.B."/>
            <person name="Ryu T."/>
            <person name="Ravasi T."/>
            <person name="Bayer T."/>
            <person name="Micklem G."/>
            <person name="Kim H."/>
            <person name="Bhak J."/>
            <person name="Lajeunesse T.C."/>
            <person name="Voolstra C.R."/>
        </authorList>
    </citation>
    <scope>NUCLEOTIDE SEQUENCE [LARGE SCALE GENOMIC DNA]</scope>
    <source>
        <strain evidence="1 2">CCMP2467</strain>
    </source>
</reference>
<comment type="caution">
    <text evidence="1">The sequence shown here is derived from an EMBL/GenBank/DDBJ whole genome shotgun (WGS) entry which is preliminary data.</text>
</comment>
<proteinExistence type="predicted"/>
<gene>
    <name evidence="1" type="ORF">AK812_SmicGene48257</name>
</gene>